<name>W3WJ00_PESFW</name>
<dbReference type="InParanoid" id="W3WJ00"/>
<evidence type="ECO:0000313" key="3">
    <source>
        <dbReference type="Proteomes" id="UP000030651"/>
    </source>
</evidence>
<protein>
    <submittedName>
        <fullName evidence="2">Uncharacterized protein</fullName>
    </submittedName>
</protein>
<evidence type="ECO:0000256" key="1">
    <source>
        <dbReference type="SAM" id="MobiDB-lite"/>
    </source>
</evidence>
<reference evidence="3" key="1">
    <citation type="journal article" date="2015" name="BMC Genomics">
        <title>Genomic and transcriptomic analysis of the endophytic fungus Pestalotiopsis fici reveals its lifestyle and high potential for synthesis of natural products.</title>
        <authorList>
            <person name="Wang X."/>
            <person name="Zhang X."/>
            <person name="Liu L."/>
            <person name="Xiang M."/>
            <person name="Wang W."/>
            <person name="Sun X."/>
            <person name="Che Y."/>
            <person name="Guo L."/>
            <person name="Liu G."/>
            <person name="Guo L."/>
            <person name="Wang C."/>
            <person name="Yin W.B."/>
            <person name="Stadler M."/>
            <person name="Zhang X."/>
            <person name="Liu X."/>
        </authorList>
    </citation>
    <scope>NUCLEOTIDE SEQUENCE [LARGE SCALE GENOMIC DNA]</scope>
    <source>
        <strain evidence="3">W106-1 / CGMCC3.15140</strain>
    </source>
</reference>
<sequence>MAAPSLAGVKRSFGEMAAANAQLAGLSHSWGSDSDRLPKAPARQRKHATSECPSKVDCKPCHS</sequence>
<proteinExistence type="predicted"/>
<dbReference type="KEGG" id="pfy:PFICI_15082"/>
<dbReference type="GeneID" id="19280095"/>
<gene>
    <name evidence="2" type="ORF">PFICI_15082</name>
</gene>
<dbReference type="Proteomes" id="UP000030651">
    <property type="component" value="Unassembled WGS sequence"/>
</dbReference>
<keyword evidence="3" id="KW-1185">Reference proteome</keyword>
<dbReference type="EMBL" id="KI912123">
    <property type="protein sequence ID" value="ETS73137.1"/>
    <property type="molecule type" value="Genomic_DNA"/>
</dbReference>
<accession>W3WJ00</accession>
<dbReference type="RefSeq" id="XP_007841854.1">
    <property type="nucleotide sequence ID" value="XM_007843663.1"/>
</dbReference>
<feature type="compositionally biased region" description="Basic and acidic residues" evidence="1">
    <location>
        <begin position="54"/>
        <end position="63"/>
    </location>
</feature>
<organism evidence="2 3">
    <name type="scientific">Pestalotiopsis fici (strain W106-1 / CGMCC3.15140)</name>
    <dbReference type="NCBI Taxonomy" id="1229662"/>
    <lineage>
        <taxon>Eukaryota</taxon>
        <taxon>Fungi</taxon>
        <taxon>Dikarya</taxon>
        <taxon>Ascomycota</taxon>
        <taxon>Pezizomycotina</taxon>
        <taxon>Sordariomycetes</taxon>
        <taxon>Xylariomycetidae</taxon>
        <taxon>Amphisphaeriales</taxon>
        <taxon>Sporocadaceae</taxon>
        <taxon>Pestalotiopsis</taxon>
    </lineage>
</organism>
<feature type="region of interest" description="Disordered" evidence="1">
    <location>
        <begin position="26"/>
        <end position="63"/>
    </location>
</feature>
<evidence type="ECO:0000313" key="2">
    <source>
        <dbReference type="EMBL" id="ETS73137.1"/>
    </source>
</evidence>
<dbReference type="AlphaFoldDB" id="W3WJ00"/>
<dbReference type="HOGENOM" id="CLU_2886545_0_0_1"/>